<organism evidence="1 2">
    <name type="scientific">Francisella sciaenopsi</name>
    <dbReference type="NCBI Taxonomy" id="3055034"/>
    <lineage>
        <taxon>Bacteria</taxon>
        <taxon>Pseudomonadati</taxon>
        <taxon>Pseudomonadota</taxon>
        <taxon>Gammaproteobacteria</taxon>
        <taxon>Thiotrichales</taxon>
        <taxon>Francisellaceae</taxon>
        <taxon>Francisella</taxon>
    </lineage>
</organism>
<sequence length="93" mass="9980">MKIGCVKPSSKNCPNEKLTTSSTNESAFAIIAINTNTPIFILKIITNVITATKSNGEYETPGIKPNTNANIDVINNCVGVSLEKIVDLILLNM</sequence>
<proteinExistence type="predicted"/>
<dbReference type="Proteomes" id="UP001628164">
    <property type="component" value="Unassembled WGS sequence"/>
</dbReference>
<comment type="caution">
    <text evidence="1">The sequence shown here is derived from an EMBL/GenBank/DDBJ whole genome shotgun (WGS) entry which is preliminary data.</text>
</comment>
<keyword evidence="2" id="KW-1185">Reference proteome</keyword>
<dbReference type="EMBL" id="BTHG01000006">
    <property type="protein sequence ID" value="GMN90125.1"/>
    <property type="molecule type" value="Genomic_DNA"/>
</dbReference>
<protein>
    <submittedName>
        <fullName evidence="1">Uncharacterized protein</fullName>
    </submittedName>
</protein>
<evidence type="ECO:0000313" key="1">
    <source>
        <dbReference type="EMBL" id="GMN90125.1"/>
    </source>
</evidence>
<name>A0ABQ6PGQ8_9GAMM</name>
<evidence type="ECO:0000313" key="2">
    <source>
        <dbReference type="Proteomes" id="UP001628164"/>
    </source>
</evidence>
<accession>A0ABQ6PGQ8</accession>
<gene>
    <name evidence="1" type="ORF">fsci_16120</name>
</gene>
<reference evidence="1 2" key="1">
    <citation type="journal article" date="2024" name="Dis. Aquat. Organ.">
        <title>Francisella sciaenopsi sp. nov. isolated from diseased red drum Sciaenops ocellatus in Florida, USA.</title>
        <authorList>
            <person name="Kawahara M."/>
            <person name="Cody T.T."/>
            <person name="Yanong R.P.E."/>
            <person name="Henderson E."/>
            <person name="Yazdi Z."/>
            <person name="Soto E."/>
        </authorList>
    </citation>
    <scope>NUCLEOTIDE SEQUENCE [LARGE SCALE GENOMIC DNA]</scope>
    <source>
        <strain evidence="1 2">R22-20-7</strain>
    </source>
</reference>